<dbReference type="AlphaFoldDB" id="A0A1C6U1E0"/>
<dbReference type="InterPro" id="IPR016193">
    <property type="entry name" value="Cytidine_deaminase-like"/>
</dbReference>
<dbReference type="InterPro" id="IPR029068">
    <property type="entry name" value="Glyas_Bleomycin-R_OHBP_Dase"/>
</dbReference>
<name>A0A1C6U1E0_9ACTN</name>
<dbReference type="InterPro" id="IPR004360">
    <property type="entry name" value="Glyas_Fos-R_dOase_dom"/>
</dbReference>
<feature type="domain" description="CMP/dCMP-type deaminase" evidence="1">
    <location>
        <begin position="150"/>
        <end position="269"/>
    </location>
</feature>
<dbReference type="PANTHER" id="PTHR11079:SF161">
    <property type="entry name" value="CMP_DCMP-TYPE DEAMINASE DOMAIN-CONTAINING PROTEIN"/>
    <property type="match status" value="1"/>
</dbReference>
<dbReference type="PROSITE" id="PS51747">
    <property type="entry name" value="CYT_DCMP_DEAMINASES_2"/>
    <property type="match status" value="1"/>
</dbReference>
<evidence type="ECO:0000259" key="2">
    <source>
        <dbReference type="PROSITE" id="PS51819"/>
    </source>
</evidence>
<protein>
    <submittedName>
        <fullName evidence="3">Glyoxalase-like domain-containing protein</fullName>
    </submittedName>
</protein>
<dbReference type="EMBL" id="FMIA01000002">
    <property type="protein sequence ID" value="SCL47885.1"/>
    <property type="molecule type" value="Genomic_DNA"/>
</dbReference>
<dbReference type="Pfam" id="PF00383">
    <property type="entry name" value="dCMP_cyt_deam_1"/>
    <property type="match status" value="1"/>
</dbReference>
<dbReference type="RefSeq" id="WP_091433874.1">
    <property type="nucleotide sequence ID" value="NZ_BMMJ01000006.1"/>
</dbReference>
<evidence type="ECO:0000313" key="4">
    <source>
        <dbReference type="Proteomes" id="UP000198937"/>
    </source>
</evidence>
<dbReference type="GO" id="GO:0047974">
    <property type="term" value="F:guanosine deaminase activity"/>
    <property type="evidence" value="ECO:0007669"/>
    <property type="project" value="TreeGrafter"/>
</dbReference>
<dbReference type="InterPro" id="IPR002125">
    <property type="entry name" value="CMP_dCMP_dom"/>
</dbReference>
<dbReference type="SUPFAM" id="SSF53927">
    <property type="entry name" value="Cytidine deaminase-like"/>
    <property type="match status" value="1"/>
</dbReference>
<feature type="domain" description="VOC" evidence="2">
    <location>
        <begin position="7"/>
        <end position="131"/>
    </location>
</feature>
<dbReference type="GO" id="GO:0006152">
    <property type="term" value="P:purine nucleoside catabolic process"/>
    <property type="evidence" value="ECO:0007669"/>
    <property type="project" value="TreeGrafter"/>
</dbReference>
<proteinExistence type="predicted"/>
<dbReference type="PANTHER" id="PTHR11079">
    <property type="entry name" value="CYTOSINE DEAMINASE FAMILY MEMBER"/>
    <property type="match status" value="1"/>
</dbReference>
<dbReference type="Gene3D" id="3.40.140.10">
    <property type="entry name" value="Cytidine Deaminase, domain 2"/>
    <property type="match status" value="1"/>
</dbReference>
<organism evidence="3 4">
    <name type="scientific">Micromonospora yangpuensis</name>
    <dbReference type="NCBI Taxonomy" id="683228"/>
    <lineage>
        <taxon>Bacteria</taxon>
        <taxon>Bacillati</taxon>
        <taxon>Actinomycetota</taxon>
        <taxon>Actinomycetes</taxon>
        <taxon>Micromonosporales</taxon>
        <taxon>Micromonosporaceae</taxon>
        <taxon>Micromonospora</taxon>
    </lineage>
</organism>
<dbReference type="InterPro" id="IPR037523">
    <property type="entry name" value="VOC_core"/>
</dbReference>
<evidence type="ECO:0000259" key="1">
    <source>
        <dbReference type="PROSITE" id="PS51747"/>
    </source>
</evidence>
<dbReference type="PROSITE" id="PS51819">
    <property type="entry name" value="VOC"/>
    <property type="match status" value="1"/>
</dbReference>
<keyword evidence="4" id="KW-1185">Reference proteome</keyword>
<dbReference type="SUPFAM" id="SSF54593">
    <property type="entry name" value="Glyoxalase/Bleomycin resistance protein/Dihydroxybiphenyl dioxygenase"/>
    <property type="match status" value="1"/>
</dbReference>
<dbReference type="STRING" id="683228.GA0070617_0713"/>
<dbReference type="OrthoDB" id="9802676at2"/>
<reference evidence="3 4" key="1">
    <citation type="submission" date="2016-06" db="EMBL/GenBank/DDBJ databases">
        <authorList>
            <person name="Kjaerup R.B."/>
            <person name="Dalgaard T.S."/>
            <person name="Juul-Madsen H.R."/>
        </authorList>
    </citation>
    <scope>NUCLEOTIDE SEQUENCE [LARGE SCALE GENOMIC DNA]</scope>
    <source>
        <strain evidence="3 4">DSM 45577</strain>
    </source>
</reference>
<dbReference type="Gene3D" id="3.10.180.10">
    <property type="entry name" value="2,3-Dihydroxybiphenyl 1,2-Dioxygenase, domain 1"/>
    <property type="match status" value="1"/>
</dbReference>
<accession>A0A1C6U1E0</accession>
<sequence>MAEIDVNQLRVVLTVDDFDAAVAYYRDTLGLPESAAFAGPDGARVVILDAGRATLELANAAQARFIAEVETGGTPTGAVRLAFEVTDVGAATDALTGVGARLVAAPVRTPWGSRNARLDGPAGVPVTLFEELAAGDGPAALVGQRVAELGGEAGVLARTVDLAQRHGAAGQLPFVAVVARAGTVVGAGVNTTLTDHDPSAHGEVTAIRDATRRTGSADLGGAVVYSSCEPCAICRTVAAAAGVREIVFAAGRHDVPAAIDATPEATGGLMDAVTARLPGIARRGEAGLSSAELVAPFEAYLAARAAG</sequence>
<dbReference type="Pfam" id="PF00903">
    <property type="entry name" value="Glyoxalase"/>
    <property type="match status" value="1"/>
</dbReference>
<gene>
    <name evidence="3" type="ORF">GA0070617_0713</name>
</gene>
<dbReference type="Proteomes" id="UP000198937">
    <property type="component" value="Unassembled WGS sequence"/>
</dbReference>
<dbReference type="CDD" id="cd01285">
    <property type="entry name" value="nucleoside_deaminase"/>
    <property type="match status" value="1"/>
</dbReference>
<evidence type="ECO:0000313" key="3">
    <source>
        <dbReference type="EMBL" id="SCL47885.1"/>
    </source>
</evidence>